<keyword evidence="3" id="KW-1185">Reference proteome</keyword>
<comment type="caution">
    <text evidence="2">The sequence shown here is derived from an EMBL/GenBank/DDBJ whole genome shotgun (WGS) entry which is preliminary data.</text>
</comment>
<dbReference type="InterPro" id="IPR042100">
    <property type="entry name" value="Bug_dom1"/>
</dbReference>
<dbReference type="Pfam" id="PF03401">
    <property type="entry name" value="TctC"/>
    <property type="match status" value="1"/>
</dbReference>
<evidence type="ECO:0008006" key="4">
    <source>
        <dbReference type="Google" id="ProtNLM"/>
    </source>
</evidence>
<dbReference type="Proteomes" id="UP000234328">
    <property type="component" value="Unassembled WGS sequence"/>
</dbReference>
<accession>A0A2N4UDX0</accession>
<dbReference type="EMBL" id="PDNV01000008">
    <property type="protein sequence ID" value="PLC53214.1"/>
    <property type="molecule type" value="Genomic_DNA"/>
</dbReference>
<organism evidence="2 3">
    <name type="scientific">Pollutimonas nitritireducens</name>
    <dbReference type="NCBI Taxonomy" id="2045209"/>
    <lineage>
        <taxon>Bacteria</taxon>
        <taxon>Pseudomonadati</taxon>
        <taxon>Pseudomonadota</taxon>
        <taxon>Betaproteobacteria</taxon>
        <taxon>Burkholderiales</taxon>
        <taxon>Alcaligenaceae</taxon>
        <taxon>Pollutimonas</taxon>
    </lineage>
</organism>
<proteinExistence type="inferred from homology"/>
<sequence>MPTAFFPPRASTLSIQEKSNRPVSTATQTRINPLSAFCIGSGVRGLSPDNACTRLRMAPSHCQQPTENVMTEKAFKGLKSFRRMLSVALSLSVFGLAPQAWAAESYPAKPVRVIVPFNAGGSTDVVARAVAKGLSEKLGQTFVVENKGGAGSAIGTAEVARAKADGYTLLFTTSYFSLNPAITKNVNYDPVKDFTPITNIAFMPMVLFAKADLPAKTVAEVISLAKENPGKLNYASSGNGGPPHFAGALFGKLAGVQITHIPYGGAAPALLDVAAGRVDISFSTFSSALPFLKSGRIRAIAVASNERFADFPDVPTFAEAGLQGLDMATMYALLAPAGTPRPVVDRIYQTAMDLIAEPAMRKLIIEQGAQVVGNSPDEFAAFIRADVARWAKMAAETEGVRQE</sequence>
<dbReference type="PANTHER" id="PTHR42928:SF5">
    <property type="entry name" value="BLR1237 PROTEIN"/>
    <property type="match status" value="1"/>
</dbReference>
<comment type="similarity">
    <text evidence="1">Belongs to the UPF0065 (bug) family.</text>
</comment>
<dbReference type="InterPro" id="IPR005064">
    <property type="entry name" value="BUG"/>
</dbReference>
<gene>
    <name evidence="2" type="ORF">CR155_13090</name>
</gene>
<evidence type="ECO:0000256" key="1">
    <source>
        <dbReference type="ARBA" id="ARBA00006987"/>
    </source>
</evidence>
<dbReference type="PANTHER" id="PTHR42928">
    <property type="entry name" value="TRICARBOXYLATE-BINDING PROTEIN"/>
    <property type="match status" value="1"/>
</dbReference>
<evidence type="ECO:0000313" key="3">
    <source>
        <dbReference type="Proteomes" id="UP000234328"/>
    </source>
</evidence>
<dbReference type="Gene3D" id="3.40.190.150">
    <property type="entry name" value="Bordetella uptake gene, domain 1"/>
    <property type="match status" value="1"/>
</dbReference>
<dbReference type="SUPFAM" id="SSF53850">
    <property type="entry name" value="Periplasmic binding protein-like II"/>
    <property type="match status" value="1"/>
</dbReference>
<dbReference type="AlphaFoldDB" id="A0A2N4UDX0"/>
<evidence type="ECO:0000313" key="2">
    <source>
        <dbReference type="EMBL" id="PLC53214.1"/>
    </source>
</evidence>
<reference evidence="2 3" key="1">
    <citation type="submission" date="2017-10" db="EMBL/GenBank/DDBJ databases">
        <title>Two draft genome sequences of Pusillimonas sp. strains isolated from a nitrate- and radionuclide-contaminated groundwater in Russia.</title>
        <authorList>
            <person name="Grouzdev D.S."/>
            <person name="Tourova T.P."/>
            <person name="Goeva M.A."/>
            <person name="Babich T.L."/>
            <person name="Sokolova D.S."/>
            <person name="Abdullin R."/>
            <person name="Poltaraus A.B."/>
            <person name="Toshchakov S.V."/>
            <person name="Nazina T.N."/>
        </authorList>
    </citation>
    <scope>NUCLEOTIDE SEQUENCE [LARGE SCALE GENOMIC DNA]</scope>
    <source>
        <strain evidence="2 3">JR1/69-2-13</strain>
    </source>
</reference>
<dbReference type="CDD" id="cd13578">
    <property type="entry name" value="PBP2_Bug27"/>
    <property type="match status" value="1"/>
</dbReference>
<dbReference type="Gene3D" id="3.40.190.10">
    <property type="entry name" value="Periplasmic binding protein-like II"/>
    <property type="match status" value="1"/>
</dbReference>
<protein>
    <recommendedName>
        <fullName evidence="4">Tripartite tricarboxylate transporter substrate binding protein</fullName>
    </recommendedName>
</protein>
<name>A0A2N4UDX0_9BURK</name>